<keyword evidence="3" id="KW-0804">Transcription</keyword>
<protein>
    <submittedName>
        <fullName evidence="5">AraC family transcriptional regulator</fullName>
    </submittedName>
</protein>
<dbReference type="Gene3D" id="1.10.10.60">
    <property type="entry name" value="Homeodomain-like"/>
    <property type="match status" value="1"/>
</dbReference>
<evidence type="ECO:0000313" key="5">
    <source>
        <dbReference type="EMBL" id="QVI21853.1"/>
    </source>
</evidence>
<dbReference type="Proteomes" id="UP000683310">
    <property type="component" value="Chromosome"/>
</dbReference>
<dbReference type="InterPro" id="IPR018060">
    <property type="entry name" value="HTH_AraC"/>
</dbReference>
<organism evidence="5 6">
    <name type="scientific">Nocardia tengchongensis</name>
    <dbReference type="NCBI Taxonomy" id="2055889"/>
    <lineage>
        <taxon>Bacteria</taxon>
        <taxon>Bacillati</taxon>
        <taxon>Actinomycetota</taxon>
        <taxon>Actinomycetes</taxon>
        <taxon>Mycobacteriales</taxon>
        <taxon>Nocardiaceae</taxon>
        <taxon>Nocardia</taxon>
    </lineage>
</organism>
<sequence>MAAIVIEGWGVEGLQPVNRIEVRSGLEQTSTEAFERWETQVSASYVPLAVEPIPSGRFVGYIESASYGEMDVSVIGSTPQVIRRTGGLIARSADEYLLASIPTVGTARLCQDDRVADVGPGGIVFYDSTRPYRWDASERFEQVVVQVPLSRLRERYGVDNLELPTATVFSGNTAPGIVAGFFRGLAELQRTDPESAALLSAPGMDLLAAAAIAASGRAPRDQSADAINRQRVLNYMRDNCADPDLGVDRIAEGCRMSRRTLYRVFGEFEGGPGTVLRRMRIERACDLLRNAPQLPLSAVAKASGFLTERSFYRSFRLEMGTTPGAFRTLA</sequence>
<dbReference type="RefSeq" id="WP_213557951.1">
    <property type="nucleotide sequence ID" value="NZ_JBHXAJ010000004.1"/>
</dbReference>
<dbReference type="InterPro" id="IPR050204">
    <property type="entry name" value="AraC_XylS_family_regulators"/>
</dbReference>
<name>A0ABX8CPL6_9NOCA</name>
<proteinExistence type="predicted"/>
<dbReference type="PROSITE" id="PS01124">
    <property type="entry name" value="HTH_ARAC_FAMILY_2"/>
    <property type="match status" value="1"/>
</dbReference>
<evidence type="ECO:0000256" key="1">
    <source>
        <dbReference type="ARBA" id="ARBA00023015"/>
    </source>
</evidence>
<dbReference type="EMBL" id="CP074371">
    <property type="protein sequence ID" value="QVI21853.1"/>
    <property type="molecule type" value="Genomic_DNA"/>
</dbReference>
<dbReference type="Pfam" id="PF14525">
    <property type="entry name" value="AraC_binding_2"/>
    <property type="match status" value="1"/>
</dbReference>
<dbReference type="SUPFAM" id="SSF46689">
    <property type="entry name" value="Homeodomain-like"/>
    <property type="match status" value="1"/>
</dbReference>
<dbReference type="PANTHER" id="PTHR46796">
    <property type="entry name" value="HTH-TYPE TRANSCRIPTIONAL ACTIVATOR RHAS-RELATED"/>
    <property type="match status" value="1"/>
</dbReference>
<accession>A0ABX8CPL6</accession>
<dbReference type="InterPro" id="IPR009057">
    <property type="entry name" value="Homeodomain-like_sf"/>
</dbReference>
<dbReference type="PANTHER" id="PTHR46796:SF6">
    <property type="entry name" value="ARAC SUBFAMILY"/>
    <property type="match status" value="1"/>
</dbReference>
<dbReference type="InterPro" id="IPR035418">
    <property type="entry name" value="AraC-bd_2"/>
</dbReference>
<keyword evidence="2" id="KW-0238">DNA-binding</keyword>
<evidence type="ECO:0000259" key="4">
    <source>
        <dbReference type="PROSITE" id="PS01124"/>
    </source>
</evidence>
<keyword evidence="1" id="KW-0805">Transcription regulation</keyword>
<feature type="domain" description="HTH araC/xylS-type" evidence="4">
    <location>
        <begin position="230"/>
        <end position="329"/>
    </location>
</feature>
<evidence type="ECO:0000256" key="3">
    <source>
        <dbReference type="ARBA" id="ARBA00023163"/>
    </source>
</evidence>
<dbReference type="SMART" id="SM00342">
    <property type="entry name" value="HTH_ARAC"/>
    <property type="match status" value="1"/>
</dbReference>
<reference evidence="5 6" key="1">
    <citation type="submission" date="2021-04" db="EMBL/GenBank/DDBJ databases">
        <title>Nocardia tengchongensis.</title>
        <authorList>
            <person name="Zhuang k."/>
            <person name="Ran Y."/>
            <person name="Li W."/>
        </authorList>
    </citation>
    <scope>NUCLEOTIDE SEQUENCE [LARGE SCALE GENOMIC DNA]</scope>
    <source>
        <strain evidence="5 6">CFH S0057</strain>
    </source>
</reference>
<keyword evidence="6" id="KW-1185">Reference proteome</keyword>
<evidence type="ECO:0000313" key="6">
    <source>
        <dbReference type="Proteomes" id="UP000683310"/>
    </source>
</evidence>
<evidence type="ECO:0000256" key="2">
    <source>
        <dbReference type="ARBA" id="ARBA00023125"/>
    </source>
</evidence>
<dbReference type="Pfam" id="PF12833">
    <property type="entry name" value="HTH_18"/>
    <property type="match status" value="1"/>
</dbReference>
<gene>
    <name evidence="5" type="ORF">KHQ06_01415</name>
</gene>